<sequence>MAYELDYVIFHFTLTREKSI</sequence>
<proteinExistence type="predicted"/>
<protein>
    <submittedName>
        <fullName evidence="1">Uncharacterized protein</fullName>
    </submittedName>
</protein>
<reference evidence="1" key="1">
    <citation type="submission" date="2017-02" db="EMBL/GenBank/DDBJ databases">
        <authorList>
            <person name="Regsiter A."/>
            <person name="William W."/>
        </authorList>
    </citation>
    <scope>NUCLEOTIDE SEQUENCE</scope>
    <source>
        <strain evidence="1">Bib</strain>
    </source>
</reference>
<evidence type="ECO:0000313" key="1">
    <source>
        <dbReference type="EMBL" id="SLM09722.1"/>
    </source>
</evidence>
<dbReference type="EMBL" id="FWDM01000001">
    <property type="protein sequence ID" value="SLM09722.1"/>
    <property type="molecule type" value="Genomic_DNA"/>
</dbReference>
<gene>
    <name evidence="1" type="ORF">SPIROBIBN47_10017</name>
</gene>
<name>A0A3P3XF76_9SPIR</name>
<organism evidence="1">
    <name type="scientific">uncultured spirochete</name>
    <dbReference type="NCBI Taxonomy" id="156406"/>
    <lineage>
        <taxon>Bacteria</taxon>
        <taxon>Pseudomonadati</taxon>
        <taxon>Spirochaetota</taxon>
        <taxon>Spirochaetia</taxon>
        <taxon>Spirochaetales</taxon>
        <taxon>environmental samples</taxon>
    </lineage>
</organism>
<accession>A0A3P3XF76</accession>
<dbReference type="AlphaFoldDB" id="A0A3P3XF76"/>